<feature type="region of interest" description="Disordered" evidence="1">
    <location>
        <begin position="376"/>
        <end position="395"/>
    </location>
</feature>
<evidence type="ECO:0000313" key="2">
    <source>
        <dbReference type="EMBL" id="MBW88691.1"/>
    </source>
</evidence>
<protein>
    <submittedName>
        <fullName evidence="2">Uncharacterized protein</fullName>
    </submittedName>
</protein>
<feature type="region of interest" description="Disordered" evidence="1">
    <location>
        <begin position="567"/>
        <end position="586"/>
    </location>
</feature>
<organism evidence="2">
    <name type="scientific">Rhizophora mucronata</name>
    <name type="common">Asiatic mangrove</name>
    <dbReference type="NCBI Taxonomy" id="61149"/>
    <lineage>
        <taxon>Eukaryota</taxon>
        <taxon>Viridiplantae</taxon>
        <taxon>Streptophyta</taxon>
        <taxon>Embryophyta</taxon>
        <taxon>Tracheophyta</taxon>
        <taxon>Spermatophyta</taxon>
        <taxon>Magnoliopsida</taxon>
        <taxon>eudicotyledons</taxon>
        <taxon>Gunneridae</taxon>
        <taxon>Pentapetalae</taxon>
        <taxon>rosids</taxon>
        <taxon>fabids</taxon>
        <taxon>Malpighiales</taxon>
        <taxon>Rhizophoraceae</taxon>
        <taxon>Rhizophora</taxon>
    </lineage>
</organism>
<dbReference type="EMBL" id="GGEC01008208">
    <property type="protein sequence ID" value="MBW88691.1"/>
    <property type="molecule type" value="Transcribed_RNA"/>
</dbReference>
<evidence type="ECO:0000256" key="1">
    <source>
        <dbReference type="SAM" id="MobiDB-lite"/>
    </source>
</evidence>
<feature type="compositionally biased region" description="Basic and acidic residues" evidence="1">
    <location>
        <begin position="486"/>
        <end position="538"/>
    </location>
</feature>
<feature type="region of interest" description="Disordered" evidence="1">
    <location>
        <begin position="471"/>
        <end position="547"/>
    </location>
</feature>
<reference evidence="2" key="1">
    <citation type="submission" date="2018-02" db="EMBL/GenBank/DDBJ databases">
        <title>Rhizophora mucronata_Transcriptome.</title>
        <authorList>
            <person name="Meera S.P."/>
            <person name="Sreeshan A."/>
            <person name="Augustine A."/>
        </authorList>
    </citation>
    <scope>NUCLEOTIDE SEQUENCE</scope>
    <source>
        <tissue evidence="2">Leaf</tissue>
    </source>
</reference>
<proteinExistence type="predicted"/>
<feature type="compositionally biased region" description="Polar residues" evidence="1">
    <location>
        <begin position="159"/>
        <end position="186"/>
    </location>
</feature>
<feature type="region of interest" description="Disordered" evidence="1">
    <location>
        <begin position="136"/>
        <end position="187"/>
    </location>
</feature>
<dbReference type="PANTHER" id="PTHR32091">
    <property type="entry name" value="EUKARYOTIC TRANSLATION INITIATION FACTOR 4B"/>
    <property type="match status" value="1"/>
</dbReference>
<feature type="region of interest" description="Disordered" evidence="1">
    <location>
        <begin position="1"/>
        <end position="64"/>
    </location>
</feature>
<accession>A0A2P2J5D1</accession>
<name>A0A2P2J5D1_RHIMU</name>
<sequence>MSKKKAAATMSLRDFHGGSIPSDLPLPSAPGVVVRPGSDRSMHTNWGNNLMRSDLRPRPKSSGAAYSFDEKASFLSHPAPIGRNFDEDERKPLDGVSAPRTISGESVHGSAPVHQESKMDYASSVRIPDKLVSSSVTQSPTLGTIPSPARFHGGASVTVDAQNSSSNNGQVAQYSKAPSSNYSHNPPNAWGLRKEVMDTGEGCEAGHLSVSTGANAVSKFSQASAIEKVSSGMWQSKNPSYLLPQLTNSKDNTVIHGVDAGSEWSDYNASCKSQAEPVWVAEDGNQGRGRELLGSGSGQSQMYAEEARTGSSSIRSQYPSIVPPEISEHHKSKLLPTSESLDVGSAENSKRQGYQQAVNTGKMEIAQELYNNSYLQKPGIGGSSTDSRPVEKAVERPKLNLKPRTQLLDQTDGSLERKRSTLFGGARPREVVLKERGVGDVTISNFVVSHLPDRVNSPKNEVASEHLAANARHGQKFENQAFNRRTGRDSENRDKQVNQEKVNTERRNSEDENWRSSRDVKGQRDEPETWRKPIEEPKPTIPDASGIRHGKLVSALELAQAFSKSVSSSKSLDPHSAQRGLPGHNNQVAFSRLTDTRDYEVYPASTARHRRNGY</sequence>
<dbReference type="InterPro" id="IPR010433">
    <property type="entry name" value="EIF-4B_pln"/>
</dbReference>
<dbReference type="PANTHER" id="PTHR32091:SF4">
    <property type="entry name" value="OS07G0546100 PROTEIN"/>
    <property type="match status" value="1"/>
</dbReference>
<dbReference type="AlphaFoldDB" id="A0A2P2J5D1"/>
<feature type="region of interest" description="Disordered" evidence="1">
    <location>
        <begin position="77"/>
        <end position="122"/>
    </location>
</feature>
<dbReference type="GO" id="GO:0003743">
    <property type="term" value="F:translation initiation factor activity"/>
    <property type="evidence" value="ECO:0007669"/>
    <property type="project" value="InterPro"/>
</dbReference>
<feature type="compositionally biased region" description="Basic and acidic residues" evidence="1">
    <location>
        <begin position="84"/>
        <end position="93"/>
    </location>
</feature>
<dbReference type="GO" id="GO:0003729">
    <property type="term" value="F:mRNA binding"/>
    <property type="evidence" value="ECO:0007669"/>
    <property type="project" value="TreeGrafter"/>
</dbReference>